<gene>
    <name evidence="1" type="ORF">H9716_01780</name>
</gene>
<reference evidence="1" key="1">
    <citation type="journal article" date="2021" name="PeerJ">
        <title>Extensive microbial diversity within the chicken gut microbiome revealed by metagenomics and culture.</title>
        <authorList>
            <person name="Gilroy R."/>
            <person name="Ravi A."/>
            <person name="Getino M."/>
            <person name="Pursley I."/>
            <person name="Horton D.L."/>
            <person name="Alikhan N.F."/>
            <person name="Baker D."/>
            <person name="Gharbi K."/>
            <person name="Hall N."/>
            <person name="Watson M."/>
            <person name="Adriaenssens E.M."/>
            <person name="Foster-Nyarko E."/>
            <person name="Jarju S."/>
            <person name="Secka A."/>
            <person name="Antonio M."/>
            <person name="Oren A."/>
            <person name="Chaudhuri R.R."/>
            <person name="La Ragione R."/>
            <person name="Hildebrand F."/>
            <person name="Pallen M.J."/>
        </authorList>
    </citation>
    <scope>NUCLEOTIDE SEQUENCE</scope>
    <source>
        <strain evidence="1">CHK188-4685</strain>
    </source>
</reference>
<evidence type="ECO:0000313" key="1">
    <source>
        <dbReference type="EMBL" id="HJB06577.1"/>
    </source>
</evidence>
<reference evidence="1" key="2">
    <citation type="submission" date="2021-04" db="EMBL/GenBank/DDBJ databases">
        <authorList>
            <person name="Gilroy R."/>
        </authorList>
    </citation>
    <scope>NUCLEOTIDE SEQUENCE</scope>
    <source>
        <strain evidence="1">CHK188-4685</strain>
    </source>
</reference>
<evidence type="ECO:0000313" key="2">
    <source>
        <dbReference type="Proteomes" id="UP000886804"/>
    </source>
</evidence>
<sequence length="35" mass="4118">MSKKQEKADNQIHVCVYCGKEILDEAVVIRTRKRK</sequence>
<dbReference type="AlphaFoldDB" id="A0A9D2RL42"/>
<accession>A0A9D2RL42</accession>
<dbReference type="Proteomes" id="UP000886804">
    <property type="component" value="Unassembled WGS sequence"/>
</dbReference>
<organism evidence="1 2">
    <name type="scientific">Candidatus Enterocloster faecavium</name>
    <dbReference type="NCBI Taxonomy" id="2838560"/>
    <lineage>
        <taxon>Bacteria</taxon>
        <taxon>Bacillati</taxon>
        <taxon>Bacillota</taxon>
        <taxon>Clostridia</taxon>
        <taxon>Lachnospirales</taxon>
        <taxon>Lachnospiraceae</taxon>
        <taxon>Enterocloster</taxon>
    </lineage>
</organism>
<dbReference type="EMBL" id="DWYS01000021">
    <property type="protein sequence ID" value="HJB06577.1"/>
    <property type="molecule type" value="Genomic_DNA"/>
</dbReference>
<proteinExistence type="predicted"/>
<comment type="caution">
    <text evidence="1">The sequence shown here is derived from an EMBL/GenBank/DDBJ whole genome shotgun (WGS) entry which is preliminary data.</text>
</comment>
<name>A0A9D2RL42_9FIRM</name>
<protein>
    <submittedName>
        <fullName evidence="1">TRASH domain-containing protein</fullName>
    </submittedName>
</protein>